<evidence type="ECO:0000259" key="3">
    <source>
        <dbReference type="Pfam" id="PF13460"/>
    </source>
</evidence>
<dbReference type="InParanoid" id="B7FRG1"/>
<dbReference type="Proteomes" id="UP000000759">
    <property type="component" value="Chromosome 1"/>
</dbReference>
<keyword evidence="5" id="KW-1185">Reference proteome</keyword>
<dbReference type="STRING" id="556484.B7FRG1"/>
<reference evidence="4 5" key="1">
    <citation type="journal article" date="2008" name="Nature">
        <title>The Phaeodactylum genome reveals the evolutionary history of diatom genomes.</title>
        <authorList>
            <person name="Bowler C."/>
            <person name="Allen A.E."/>
            <person name="Badger J.H."/>
            <person name="Grimwood J."/>
            <person name="Jabbari K."/>
            <person name="Kuo A."/>
            <person name="Maheswari U."/>
            <person name="Martens C."/>
            <person name="Maumus F."/>
            <person name="Otillar R.P."/>
            <person name="Rayko E."/>
            <person name="Salamov A."/>
            <person name="Vandepoele K."/>
            <person name="Beszteri B."/>
            <person name="Gruber A."/>
            <person name="Heijde M."/>
            <person name="Katinka M."/>
            <person name="Mock T."/>
            <person name="Valentin K."/>
            <person name="Verret F."/>
            <person name="Berges J.A."/>
            <person name="Brownlee C."/>
            <person name="Cadoret J.P."/>
            <person name="Chiovitti A."/>
            <person name="Choi C.J."/>
            <person name="Coesel S."/>
            <person name="De Martino A."/>
            <person name="Detter J.C."/>
            <person name="Durkin C."/>
            <person name="Falciatore A."/>
            <person name="Fournet J."/>
            <person name="Haruta M."/>
            <person name="Huysman M.J."/>
            <person name="Jenkins B.D."/>
            <person name="Jiroutova K."/>
            <person name="Jorgensen R.E."/>
            <person name="Joubert Y."/>
            <person name="Kaplan A."/>
            <person name="Kroger N."/>
            <person name="Kroth P.G."/>
            <person name="La Roche J."/>
            <person name="Lindquist E."/>
            <person name="Lommer M."/>
            <person name="Martin-Jezequel V."/>
            <person name="Lopez P.J."/>
            <person name="Lucas S."/>
            <person name="Mangogna M."/>
            <person name="McGinnis K."/>
            <person name="Medlin L.K."/>
            <person name="Montsant A."/>
            <person name="Oudot-Le Secq M.P."/>
            <person name="Napoli C."/>
            <person name="Obornik M."/>
            <person name="Parker M.S."/>
            <person name="Petit J.L."/>
            <person name="Porcel B.M."/>
            <person name="Poulsen N."/>
            <person name="Robison M."/>
            <person name="Rychlewski L."/>
            <person name="Rynearson T.A."/>
            <person name="Schmutz J."/>
            <person name="Shapiro H."/>
            <person name="Siaut M."/>
            <person name="Stanley M."/>
            <person name="Sussman M.R."/>
            <person name="Taylor A.R."/>
            <person name="Vardi A."/>
            <person name="von Dassow P."/>
            <person name="Vyverman W."/>
            <person name="Willis A."/>
            <person name="Wyrwicz L.S."/>
            <person name="Rokhsar D.S."/>
            <person name="Weissenbach J."/>
            <person name="Armbrust E.V."/>
            <person name="Green B.R."/>
            <person name="Van de Peer Y."/>
            <person name="Grigoriev I.V."/>
        </authorList>
    </citation>
    <scope>NUCLEOTIDE SEQUENCE [LARGE SCALE GENOMIC DNA]</scope>
    <source>
        <strain evidence="4 5">CCAP 1055/1</strain>
    </source>
</reference>
<evidence type="ECO:0000256" key="2">
    <source>
        <dbReference type="SAM" id="SignalP"/>
    </source>
</evidence>
<dbReference type="PaxDb" id="2850-Phatr42483"/>
<evidence type="ECO:0000256" key="1">
    <source>
        <dbReference type="SAM" id="MobiDB-lite"/>
    </source>
</evidence>
<reference evidence="5" key="2">
    <citation type="submission" date="2008-08" db="EMBL/GenBank/DDBJ databases">
        <authorList>
            <consortium name="Diatom Consortium"/>
            <person name="Grigoriev I."/>
            <person name="Grimwood J."/>
            <person name="Kuo A."/>
            <person name="Otillar R.P."/>
            <person name="Salamov A."/>
            <person name="Detter J.C."/>
            <person name="Lindquist E."/>
            <person name="Shapiro H."/>
            <person name="Lucas S."/>
            <person name="Glavina del Rio T."/>
            <person name="Pitluck S."/>
            <person name="Rokhsar D."/>
            <person name="Bowler C."/>
        </authorList>
    </citation>
    <scope>GENOME REANNOTATION</scope>
    <source>
        <strain evidence="5">CCAP 1055/1</strain>
    </source>
</reference>
<dbReference type="Gene3D" id="3.40.50.720">
    <property type="entry name" value="NAD(P)-binding Rossmann-like Domain"/>
    <property type="match status" value="1"/>
</dbReference>
<dbReference type="GeneID" id="7196048"/>
<feature type="domain" description="NAD(P)-binding" evidence="3">
    <location>
        <begin position="76"/>
        <end position="297"/>
    </location>
</feature>
<proteinExistence type="predicted"/>
<evidence type="ECO:0000313" key="4">
    <source>
        <dbReference type="EMBL" id="EEC51001.1"/>
    </source>
</evidence>
<protein>
    <recommendedName>
        <fullName evidence="3">NAD(P)-binding domain-containing protein</fullName>
    </recommendedName>
</protein>
<organism evidence="4 5">
    <name type="scientific">Phaeodactylum tricornutum (strain CCAP 1055/1)</name>
    <dbReference type="NCBI Taxonomy" id="556484"/>
    <lineage>
        <taxon>Eukaryota</taxon>
        <taxon>Sar</taxon>
        <taxon>Stramenopiles</taxon>
        <taxon>Ochrophyta</taxon>
        <taxon>Bacillariophyta</taxon>
        <taxon>Bacillariophyceae</taxon>
        <taxon>Bacillariophycidae</taxon>
        <taxon>Naviculales</taxon>
        <taxon>Phaeodactylaceae</taxon>
        <taxon>Phaeodactylum</taxon>
    </lineage>
</organism>
<dbReference type="InterPro" id="IPR016040">
    <property type="entry name" value="NAD(P)-bd_dom"/>
</dbReference>
<dbReference type="Pfam" id="PF13460">
    <property type="entry name" value="NAD_binding_10"/>
    <property type="match status" value="1"/>
</dbReference>
<feature type="compositionally biased region" description="Polar residues" evidence="1">
    <location>
        <begin position="44"/>
        <end position="61"/>
    </location>
</feature>
<name>B7FRG1_PHATC</name>
<dbReference type="eggNOG" id="KOG1203">
    <property type="taxonomic scope" value="Eukaryota"/>
</dbReference>
<dbReference type="PANTHER" id="PTHR15020:SF11">
    <property type="entry name" value="OS06G0360300 PROTEIN"/>
    <property type="match status" value="1"/>
</dbReference>
<sequence>MPVLGSLAAKMMKLSTILMVFSSTAVLCVGCLDTASAYVGTRPPSGQSKRVSQTLRSSGSSDGDRQFSAKPILVVGATGRVGRRVVQQLMAQNRPVRAVVRNEHKAQHLFGTMTSLQYPQLEIIKADLSRYEEYEEVLDKAVKGCESIVSVMGVVRFAKLGDFLPWRLFRLDAAWADRKHPYYGNYMAQKYLISLAEKHNVKRFVRLTGLGLAYSAFNPFSVLFNTLLSVNNRWGLLCEQALFDSKVPYVVLRPGGLAEDERELSTTNLQVDASGMLPLPGRVGRSDVAALAIASADLPTTAPSYTLACRWCGEGIKPKPQGYKEEGFASAQECLDTVLASKVTSPSPPRMKPYGVAVGITAYAAGALSLKLATMLWKVIARLFRV</sequence>
<dbReference type="KEGG" id="pti:PHATRDRAFT_42483"/>
<keyword evidence="2" id="KW-0732">Signal</keyword>
<dbReference type="SUPFAM" id="SSF51735">
    <property type="entry name" value="NAD(P)-binding Rossmann-fold domains"/>
    <property type="match status" value="1"/>
</dbReference>
<dbReference type="AlphaFoldDB" id="B7FRG1"/>
<dbReference type="PANTHER" id="PTHR15020">
    <property type="entry name" value="FLAVIN REDUCTASE-RELATED"/>
    <property type="match status" value="1"/>
</dbReference>
<feature type="signal peptide" evidence="2">
    <location>
        <begin position="1"/>
        <end position="37"/>
    </location>
</feature>
<dbReference type="EMBL" id="CM000605">
    <property type="protein sequence ID" value="EEC51001.1"/>
    <property type="molecule type" value="Genomic_DNA"/>
</dbReference>
<gene>
    <name evidence="4" type="ORF">PHATRDRAFT_42483</name>
</gene>
<feature type="region of interest" description="Disordered" evidence="1">
    <location>
        <begin position="42"/>
        <end position="65"/>
    </location>
</feature>
<evidence type="ECO:0000313" key="5">
    <source>
        <dbReference type="Proteomes" id="UP000000759"/>
    </source>
</evidence>
<dbReference type="RefSeq" id="XP_002176538.1">
    <property type="nucleotide sequence ID" value="XM_002176502.1"/>
</dbReference>
<dbReference type="InterPro" id="IPR036291">
    <property type="entry name" value="NAD(P)-bd_dom_sf"/>
</dbReference>
<accession>B7FRG1</accession>
<dbReference type="OrthoDB" id="419598at2759"/>
<feature type="chain" id="PRO_5002854920" description="NAD(P)-binding domain-containing protein" evidence="2">
    <location>
        <begin position="38"/>
        <end position="386"/>
    </location>
</feature>
<dbReference type="HOGENOM" id="CLU_654646_0_0_1"/>